<comment type="subunit">
    <text evidence="4">Homodimer.</text>
</comment>
<feature type="binding site" evidence="4 6">
    <location>
        <position position="113"/>
    </location>
    <ligand>
        <name>substrate</name>
    </ligand>
</feature>
<name>A0A1D7TJI1_9BACT</name>
<dbReference type="RefSeq" id="WP_069477955.1">
    <property type="nucleotide sequence ID" value="NZ_CP017111.1"/>
</dbReference>
<protein>
    <recommendedName>
        <fullName evidence="4">tRNA pseudouridine synthase A</fullName>
        <ecNumber evidence="4">5.4.99.12</ecNumber>
    </recommendedName>
    <alternativeName>
        <fullName evidence="4">tRNA pseudouridine(38-40) synthase</fullName>
    </alternativeName>
    <alternativeName>
        <fullName evidence="4">tRNA pseudouridylate synthase I</fullName>
    </alternativeName>
    <alternativeName>
        <fullName evidence="4">tRNA-uridine isomerase I</fullName>
    </alternativeName>
</protein>
<gene>
    <name evidence="4" type="primary">truA</name>
    <name evidence="9" type="ORF">SHALO_1381</name>
</gene>
<dbReference type="InterPro" id="IPR001406">
    <property type="entry name" value="PsdUridine_synth_TruA"/>
</dbReference>
<feature type="active site" description="Nucleophile" evidence="4 5">
    <location>
        <position position="54"/>
    </location>
</feature>
<keyword evidence="3 4" id="KW-0413">Isomerase</keyword>
<dbReference type="FunFam" id="3.30.70.580:FF:000001">
    <property type="entry name" value="tRNA pseudouridine synthase A"/>
    <property type="match status" value="1"/>
</dbReference>
<evidence type="ECO:0000256" key="2">
    <source>
        <dbReference type="ARBA" id="ARBA00022694"/>
    </source>
</evidence>
<evidence type="ECO:0000313" key="9">
    <source>
        <dbReference type="EMBL" id="AOO65157.1"/>
    </source>
</evidence>
<proteinExistence type="inferred from homology"/>
<dbReference type="PIRSF" id="PIRSF001430">
    <property type="entry name" value="tRNA_psdUrid_synth"/>
    <property type="match status" value="1"/>
</dbReference>
<dbReference type="Proteomes" id="UP000094609">
    <property type="component" value="Chromosome"/>
</dbReference>
<dbReference type="AlphaFoldDB" id="A0A1D7TJI1"/>
<dbReference type="NCBIfam" id="TIGR00071">
    <property type="entry name" value="hisT_truA"/>
    <property type="match status" value="1"/>
</dbReference>
<dbReference type="Pfam" id="PF01416">
    <property type="entry name" value="PseudoU_synth_1"/>
    <property type="match status" value="2"/>
</dbReference>
<dbReference type="GO" id="GO:0003723">
    <property type="term" value="F:RNA binding"/>
    <property type="evidence" value="ECO:0007669"/>
    <property type="project" value="InterPro"/>
</dbReference>
<keyword evidence="10" id="KW-1185">Reference proteome</keyword>
<keyword evidence="9" id="KW-0456">Lyase</keyword>
<dbReference type="InterPro" id="IPR020097">
    <property type="entry name" value="PsdUridine_synth_TruA_a/b_dom"/>
</dbReference>
<evidence type="ECO:0000256" key="5">
    <source>
        <dbReference type="PIRSR" id="PIRSR001430-1"/>
    </source>
</evidence>
<dbReference type="KEGG" id="shal:SHALO_1381"/>
<dbReference type="STRING" id="1193502.SHALO_1381"/>
<evidence type="ECO:0000259" key="8">
    <source>
        <dbReference type="Pfam" id="PF01416"/>
    </source>
</evidence>
<comment type="similarity">
    <text evidence="1 4 7">Belongs to the tRNA pseudouridine synthase TruA family.</text>
</comment>
<comment type="function">
    <text evidence="4">Formation of pseudouridine at positions 38, 39 and 40 in the anticodon stem and loop of transfer RNAs.</text>
</comment>
<keyword evidence="2 4" id="KW-0819">tRNA processing</keyword>
<evidence type="ECO:0000256" key="6">
    <source>
        <dbReference type="PIRSR" id="PIRSR001430-2"/>
    </source>
</evidence>
<dbReference type="InterPro" id="IPR020095">
    <property type="entry name" value="PsdUridine_synth_TruA_C"/>
</dbReference>
<dbReference type="Gene3D" id="3.30.70.660">
    <property type="entry name" value="Pseudouridine synthase I, catalytic domain, C-terminal subdomain"/>
    <property type="match status" value="1"/>
</dbReference>
<evidence type="ECO:0000256" key="3">
    <source>
        <dbReference type="ARBA" id="ARBA00023235"/>
    </source>
</evidence>
<evidence type="ECO:0000313" key="10">
    <source>
        <dbReference type="Proteomes" id="UP000094609"/>
    </source>
</evidence>
<dbReference type="InterPro" id="IPR020094">
    <property type="entry name" value="TruA/RsuA/RluB/E/F_N"/>
</dbReference>
<dbReference type="PANTHER" id="PTHR11142">
    <property type="entry name" value="PSEUDOURIDYLATE SYNTHASE"/>
    <property type="match status" value="1"/>
</dbReference>
<dbReference type="InterPro" id="IPR020103">
    <property type="entry name" value="PsdUridine_synth_cat_dom_sf"/>
</dbReference>
<dbReference type="CDD" id="cd02570">
    <property type="entry name" value="PseudoU_synth_EcTruA"/>
    <property type="match status" value="1"/>
</dbReference>
<comment type="catalytic activity">
    <reaction evidence="4 7">
        <text>uridine(38/39/40) in tRNA = pseudouridine(38/39/40) in tRNA</text>
        <dbReference type="Rhea" id="RHEA:22376"/>
        <dbReference type="Rhea" id="RHEA-COMP:10085"/>
        <dbReference type="Rhea" id="RHEA-COMP:10087"/>
        <dbReference type="ChEBI" id="CHEBI:65314"/>
        <dbReference type="ChEBI" id="CHEBI:65315"/>
        <dbReference type="EC" id="5.4.99.12"/>
    </reaction>
</comment>
<organism evidence="9 10">
    <name type="scientific">Sulfurospirillum halorespirans DSM 13726</name>
    <dbReference type="NCBI Taxonomy" id="1193502"/>
    <lineage>
        <taxon>Bacteria</taxon>
        <taxon>Pseudomonadati</taxon>
        <taxon>Campylobacterota</taxon>
        <taxon>Epsilonproteobacteria</taxon>
        <taxon>Campylobacterales</taxon>
        <taxon>Sulfurospirillaceae</taxon>
        <taxon>Sulfurospirillum</taxon>
    </lineage>
</organism>
<feature type="domain" description="Pseudouridine synthase I TruA alpha/beta" evidence="8">
    <location>
        <begin position="145"/>
        <end position="244"/>
    </location>
</feature>
<comment type="caution">
    <text evidence="4">Lacks conserved residue(s) required for the propagation of feature annotation.</text>
</comment>
<feature type="domain" description="Pseudouridine synthase I TruA alpha/beta" evidence="8">
    <location>
        <begin position="8"/>
        <end position="107"/>
    </location>
</feature>
<dbReference type="PATRIC" id="fig|1193502.14.peg.1401"/>
<dbReference type="SUPFAM" id="SSF55120">
    <property type="entry name" value="Pseudouridine synthase"/>
    <property type="match status" value="1"/>
</dbReference>
<dbReference type="GO" id="GO:0016829">
    <property type="term" value="F:lyase activity"/>
    <property type="evidence" value="ECO:0007669"/>
    <property type="project" value="UniProtKB-KW"/>
</dbReference>
<dbReference type="PANTHER" id="PTHR11142:SF0">
    <property type="entry name" value="TRNA PSEUDOURIDINE SYNTHASE-LIKE 1"/>
    <property type="match status" value="1"/>
</dbReference>
<dbReference type="EC" id="5.4.99.12" evidence="4"/>
<dbReference type="EMBL" id="CP017111">
    <property type="protein sequence ID" value="AOO65157.1"/>
    <property type="molecule type" value="Genomic_DNA"/>
</dbReference>
<evidence type="ECO:0000256" key="7">
    <source>
        <dbReference type="RuleBase" id="RU003792"/>
    </source>
</evidence>
<dbReference type="Gene3D" id="3.30.70.580">
    <property type="entry name" value="Pseudouridine synthase I, catalytic domain, N-terminal subdomain"/>
    <property type="match status" value="1"/>
</dbReference>
<reference evidence="10" key="1">
    <citation type="submission" date="2016-08" db="EMBL/GenBank/DDBJ databases">
        <title>Complete genome sequence of the organohalide-respiring Epsilonproteobacterium Sulfurospirillum halorespirans.</title>
        <authorList>
            <person name="Goris T."/>
            <person name="Zimmermann J."/>
            <person name="Schenz B."/>
            <person name="Lemos M."/>
            <person name="Hackermueller J."/>
            <person name="Diekert G."/>
        </authorList>
    </citation>
    <scope>NUCLEOTIDE SEQUENCE [LARGE SCALE GENOMIC DNA]</scope>
    <source>
        <strain>DSM 13726</strain>
        <strain evidence="10">PCE-M2</strain>
    </source>
</reference>
<sequence>MRVKITLSYDGSAFIGFQIQKNETKTCQSVAGALTRALRHINIETTVVGSGRTDTGVHATHQVLHVDLPPFWSDLAKLQTQLNAFLAPHIFIQRITPVDDSFHARFDAKKRLYRYVLYDGAYQPFLSHYALHVKPLDVIKLNEYAQVFVGFHNFEYFKKLGGGKTKDERTIFKAGAYRYKHLIVIYFLGDAFLRSQIRMMCGSLLKACDGVLEYNDLIAQRDRKMKVSTTLIPACGLYLSRVFY</sequence>
<dbReference type="GO" id="GO:0160147">
    <property type="term" value="F:tRNA pseudouridine(38-40) synthase activity"/>
    <property type="evidence" value="ECO:0007669"/>
    <property type="project" value="UniProtKB-EC"/>
</dbReference>
<accession>A0A1D7TJI1</accession>
<evidence type="ECO:0000256" key="1">
    <source>
        <dbReference type="ARBA" id="ARBA00009375"/>
    </source>
</evidence>
<dbReference type="GO" id="GO:0031119">
    <property type="term" value="P:tRNA pseudouridine synthesis"/>
    <property type="evidence" value="ECO:0007669"/>
    <property type="project" value="UniProtKB-UniRule"/>
</dbReference>
<evidence type="ECO:0000256" key="4">
    <source>
        <dbReference type="HAMAP-Rule" id="MF_00171"/>
    </source>
</evidence>
<dbReference type="HAMAP" id="MF_00171">
    <property type="entry name" value="TruA"/>
    <property type="match status" value="1"/>
</dbReference>